<comment type="function">
    <text evidence="7">Possible subunit of a heme lyase.</text>
</comment>
<comment type="caution">
    <text evidence="9">The sequence shown here is derived from an EMBL/GenBank/DDBJ whole genome shotgun (WGS) entry which is preliminary data.</text>
</comment>
<dbReference type="InterPro" id="IPR051263">
    <property type="entry name" value="C-type_cytochrome_biogenesis"/>
</dbReference>
<keyword evidence="4 7" id="KW-0732">Signal</keyword>
<keyword evidence="7" id="KW-0472">Membrane</keyword>
<feature type="chain" id="PRO_5045008231" description="Cytochrome c-type biogenesis protein" evidence="7">
    <location>
        <begin position="24"/>
        <end position="159"/>
    </location>
</feature>
<keyword evidence="7" id="KW-0812">Transmembrane</keyword>
<dbReference type="InterPro" id="IPR005616">
    <property type="entry name" value="CcmH/CycL/Ccl2/NrfF_N"/>
</dbReference>
<evidence type="ECO:0000256" key="6">
    <source>
        <dbReference type="ARBA" id="ARBA00023004"/>
    </source>
</evidence>
<sequence length="159" mass="17438">MRAPALPAILLLGLLAAAPAALAVNPDEMLPDPAQEARARALGQGLRCLVCQNESIDESEADIARDLRQIVREQIRAGQSDQQIERFLVDRYGDYVLLKPPFKPATLVLWLGPPLLLLVGAATAALFYRRRRGAPAPAEAPLSAEEQRRLERVLKEKGE</sequence>
<evidence type="ECO:0000256" key="5">
    <source>
        <dbReference type="ARBA" id="ARBA00022748"/>
    </source>
</evidence>
<dbReference type="RefSeq" id="WP_377317279.1">
    <property type="nucleotide sequence ID" value="NZ_JBHUIY010000027.1"/>
</dbReference>
<dbReference type="InterPro" id="IPR038297">
    <property type="entry name" value="CcmH/CycL/NrfF/Ccl2_sf"/>
</dbReference>
<reference evidence="10" key="1">
    <citation type="journal article" date="2019" name="Int. J. Syst. Evol. Microbiol.">
        <title>The Global Catalogue of Microorganisms (GCM) 10K type strain sequencing project: providing services to taxonomists for standard genome sequencing and annotation.</title>
        <authorList>
            <consortium name="The Broad Institute Genomics Platform"/>
            <consortium name="The Broad Institute Genome Sequencing Center for Infectious Disease"/>
            <person name="Wu L."/>
            <person name="Ma J."/>
        </authorList>
    </citation>
    <scope>NUCLEOTIDE SEQUENCE [LARGE SCALE GENOMIC DNA]</scope>
    <source>
        <strain evidence="10">KCTC 15012</strain>
    </source>
</reference>
<feature type="signal peptide" evidence="7">
    <location>
        <begin position="1"/>
        <end position="23"/>
    </location>
</feature>
<protein>
    <recommendedName>
        <fullName evidence="7">Cytochrome c-type biogenesis protein</fullName>
    </recommendedName>
</protein>
<evidence type="ECO:0000256" key="2">
    <source>
        <dbReference type="ARBA" id="ARBA00022617"/>
    </source>
</evidence>
<dbReference type="Proteomes" id="UP001597296">
    <property type="component" value="Unassembled WGS sequence"/>
</dbReference>
<keyword evidence="3 7" id="KW-0479">Metal-binding</keyword>
<evidence type="ECO:0000313" key="10">
    <source>
        <dbReference type="Proteomes" id="UP001597296"/>
    </source>
</evidence>
<dbReference type="Pfam" id="PF03918">
    <property type="entry name" value="CcmH"/>
    <property type="match status" value="1"/>
</dbReference>
<dbReference type="PANTHER" id="PTHR47870">
    <property type="entry name" value="CYTOCHROME C-TYPE BIOGENESIS PROTEIN CCMH"/>
    <property type="match status" value="1"/>
</dbReference>
<dbReference type="CDD" id="cd16378">
    <property type="entry name" value="CcmH_N"/>
    <property type="match status" value="1"/>
</dbReference>
<keyword evidence="2 7" id="KW-0349">Heme</keyword>
<name>A0ABW5CCZ3_9PROT</name>
<keyword evidence="6 7" id="KW-0408">Iron</keyword>
<dbReference type="EMBL" id="JBHUIY010000027">
    <property type="protein sequence ID" value="MFD2234751.1"/>
    <property type="molecule type" value="Genomic_DNA"/>
</dbReference>
<dbReference type="Gene3D" id="1.10.8.640">
    <property type="entry name" value="Cytochrome C biogenesis protein"/>
    <property type="match status" value="1"/>
</dbReference>
<keyword evidence="7" id="KW-1133">Transmembrane helix</keyword>
<feature type="transmembrane region" description="Helical" evidence="7">
    <location>
        <begin position="107"/>
        <end position="128"/>
    </location>
</feature>
<evidence type="ECO:0000256" key="3">
    <source>
        <dbReference type="ARBA" id="ARBA00022723"/>
    </source>
</evidence>
<feature type="domain" description="CcmH/CycL/Ccl2/NrfF N-terminal" evidence="8">
    <location>
        <begin position="13"/>
        <end position="154"/>
    </location>
</feature>
<evidence type="ECO:0000256" key="1">
    <source>
        <dbReference type="ARBA" id="ARBA00010342"/>
    </source>
</evidence>
<accession>A0ABW5CCZ3</accession>
<keyword evidence="5" id="KW-0201">Cytochrome c-type biogenesis</keyword>
<proteinExistence type="inferred from homology"/>
<evidence type="ECO:0000313" key="9">
    <source>
        <dbReference type="EMBL" id="MFD2234751.1"/>
    </source>
</evidence>
<evidence type="ECO:0000259" key="8">
    <source>
        <dbReference type="Pfam" id="PF03918"/>
    </source>
</evidence>
<keyword evidence="10" id="KW-1185">Reference proteome</keyword>
<dbReference type="PANTHER" id="PTHR47870:SF1">
    <property type="entry name" value="CYTOCHROME C-TYPE BIOGENESIS PROTEIN CCMH"/>
    <property type="match status" value="1"/>
</dbReference>
<organism evidence="9 10">
    <name type="scientific">Phaeospirillum tilakii</name>
    <dbReference type="NCBI Taxonomy" id="741673"/>
    <lineage>
        <taxon>Bacteria</taxon>
        <taxon>Pseudomonadati</taxon>
        <taxon>Pseudomonadota</taxon>
        <taxon>Alphaproteobacteria</taxon>
        <taxon>Rhodospirillales</taxon>
        <taxon>Rhodospirillaceae</taxon>
        <taxon>Phaeospirillum</taxon>
    </lineage>
</organism>
<evidence type="ECO:0000256" key="4">
    <source>
        <dbReference type="ARBA" id="ARBA00022729"/>
    </source>
</evidence>
<comment type="similarity">
    <text evidence="1 7">Belongs to the CcmH/CycL/Ccl2/NrfF family.</text>
</comment>
<evidence type="ECO:0000256" key="7">
    <source>
        <dbReference type="RuleBase" id="RU364112"/>
    </source>
</evidence>
<gene>
    <name evidence="9" type="ORF">ACFSNB_13135</name>
</gene>